<dbReference type="InterPro" id="IPR011993">
    <property type="entry name" value="PH-like_dom_sf"/>
</dbReference>
<feature type="domain" description="PH" evidence="10">
    <location>
        <begin position="304"/>
        <end position="401"/>
    </location>
</feature>
<keyword evidence="8" id="KW-0175">Coiled coil</keyword>
<dbReference type="Gene3D" id="1.25.40.950">
    <property type="match status" value="1"/>
</dbReference>
<dbReference type="Pfam" id="PF16746">
    <property type="entry name" value="BAR_3"/>
    <property type="match status" value="1"/>
</dbReference>
<name>A0A9D4KTA5_DREPO</name>
<dbReference type="InterPro" id="IPR038508">
    <property type="entry name" value="ArfGAP_dom_sf"/>
</dbReference>
<keyword evidence="5" id="KW-0862">Zinc</keyword>
<evidence type="ECO:0000256" key="8">
    <source>
        <dbReference type="SAM" id="Coils"/>
    </source>
</evidence>
<organism evidence="12 13">
    <name type="scientific">Dreissena polymorpha</name>
    <name type="common">Zebra mussel</name>
    <name type="synonym">Mytilus polymorpha</name>
    <dbReference type="NCBI Taxonomy" id="45954"/>
    <lineage>
        <taxon>Eukaryota</taxon>
        <taxon>Metazoa</taxon>
        <taxon>Spiralia</taxon>
        <taxon>Lophotrochozoa</taxon>
        <taxon>Mollusca</taxon>
        <taxon>Bivalvia</taxon>
        <taxon>Autobranchia</taxon>
        <taxon>Heteroconchia</taxon>
        <taxon>Euheterodonta</taxon>
        <taxon>Imparidentia</taxon>
        <taxon>Neoheterodontei</taxon>
        <taxon>Myida</taxon>
        <taxon>Dreissenoidea</taxon>
        <taxon>Dreissenidae</taxon>
        <taxon>Dreissena</taxon>
    </lineage>
</organism>
<dbReference type="InterPro" id="IPR036770">
    <property type="entry name" value="Ankyrin_rpt-contain_sf"/>
</dbReference>
<dbReference type="Gene3D" id="1.25.40.20">
    <property type="entry name" value="Ankyrin repeat-containing domain"/>
    <property type="match status" value="1"/>
</dbReference>
<dbReference type="Proteomes" id="UP000828390">
    <property type="component" value="Unassembled WGS sequence"/>
</dbReference>
<feature type="domain" description="Arf-GAP" evidence="11">
    <location>
        <begin position="426"/>
        <end position="548"/>
    </location>
</feature>
<dbReference type="CDD" id="cd13251">
    <property type="entry name" value="PH_ASAP"/>
    <property type="match status" value="1"/>
</dbReference>
<dbReference type="FunFam" id="1.25.40.20:FF:000006">
    <property type="entry name" value="Arf-GAP with SH3 domain, ANK repeat and PH domain-containing protein 2"/>
    <property type="match status" value="1"/>
</dbReference>
<dbReference type="InterPro" id="IPR027267">
    <property type="entry name" value="AH/BAR_dom_sf"/>
</dbReference>
<evidence type="ECO:0000313" key="12">
    <source>
        <dbReference type="EMBL" id="KAH3844857.1"/>
    </source>
</evidence>
<evidence type="ECO:0000256" key="6">
    <source>
        <dbReference type="ARBA" id="ARBA00023043"/>
    </source>
</evidence>
<keyword evidence="7" id="KW-0863">Zinc-finger</keyword>
<dbReference type="InterPro" id="IPR001164">
    <property type="entry name" value="ArfGAP_dom"/>
</dbReference>
<evidence type="ECO:0000259" key="11">
    <source>
        <dbReference type="PROSITE" id="PS50115"/>
    </source>
</evidence>
<keyword evidence="4" id="KW-0677">Repeat</keyword>
<evidence type="ECO:0000256" key="7">
    <source>
        <dbReference type="PROSITE-ProRule" id="PRU00288"/>
    </source>
</evidence>
<dbReference type="PROSITE" id="PS50115">
    <property type="entry name" value="ARFGAP"/>
    <property type="match status" value="1"/>
</dbReference>
<dbReference type="Pfam" id="PF00169">
    <property type="entry name" value="PH"/>
    <property type="match status" value="1"/>
</dbReference>
<proteinExistence type="predicted"/>
<dbReference type="InterPro" id="IPR004148">
    <property type="entry name" value="BAR_dom"/>
</dbReference>
<gene>
    <name evidence="12" type="ORF">DPMN_087123</name>
</gene>
<keyword evidence="6" id="KW-0040">ANK repeat</keyword>
<dbReference type="PANTHER" id="PTHR45854">
    <property type="entry name" value="ASAP FAMILY MEMBER"/>
    <property type="match status" value="1"/>
</dbReference>
<evidence type="ECO:0000256" key="1">
    <source>
        <dbReference type="ARBA" id="ARBA00004496"/>
    </source>
</evidence>
<evidence type="ECO:0000256" key="5">
    <source>
        <dbReference type="ARBA" id="ARBA00022833"/>
    </source>
</evidence>
<dbReference type="SUPFAM" id="SSF103657">
    <property type="entry name" value="BAR/IMD domain-like"/>
    <property type="match status" value="1"/>
</dbReference>
<evidence type="ECO:0000256" key="9">
    <source>
        <dbReference type="SAM" id="MobiDB-lite"/>
    </source>
</evidence>
<dbReference type="InterPro" id="IPR037844">
    <property type="entry name" value="PH_ASAP"/>
</dbReference>
<evidence type="ECO:0000313" key="13">
    <source>
        <dbReference type="Proteomes" id="UP000828390"/>
    </source>
</evidence>
<protein>
    <submittedName>
        <fullName evidence="12">Uncharacterized protein</fullName>
    </submittedName>
</protein>
<reference evidence="12" key="2">
    <citation type="submission" date="2020-11" db="EMBL/GenBank/DDBJ databases">
        <authorList>
            <person name="McCartney M.A."/>
            <person name="Auch B."/>
            <person name="Kono T."/>
            <person name="Mallez S."/>
            <person name="Becker A."/>
            <person name="Gohl D.M."/>
            <person name="Silverstein K.A.T."/>
            <person name="Koren S."/>
            <person name="Bechman K.B."/>
            <person name="Herman A."/>
            <person name="Abrahante J.E."/>
            <person name="Garbe J."/>
        </authorList>
    </citation>
    <scope>NUCLEOTIDE SEQUENCE</scope>
    <source>
        <strain evidence="12">Duluth1</strain>
        <tissue evidence="12">Whole animal</tissue>
    </source>
</reference>
<dbReference type="Pfam" id="PF12796">
    <property type="entry name" value="Ank_2"/>
    <property type="match status" value="1"/>
</dbReference>
<dbReference type="Gene3D" id="1.20.1270.60">
    <property type="entry name" value="Arfaptin homology (AH) domain/BAR domain"/>
    <property type="match status" value="1"/>
</dbReference>
<dbReference type="SUPFAM" id="SSF48403">
    <property type="entry name" value="Ankyrin repeat"/>
    <property type="match status" value="1"/>
</dbReference>
<dbReference type="Gene3D" id="1.10.220.150">
    <property type="entry name" value="Arf GTPase activating protein"/>
    <property type="match status" value="1"/>
</dbReference>
<dbReference type="PANTHER" id="PTHR45854:SF3">
    <property type="entry name" value="ARFGAP WITH SH3 DOMAIN, ANK REPEAT AND PH DOMAIN-CONTAINING PROTEIN"/>
    <property type="match status" value="1"/>
</dbReference>
<reference evidence="12" key="1">
    <citation type="journal article" date="2019" name="bioRxiv">
        <title>The Genome of the Zebra Mussel, Dreissena polymorpha: A Resource for Invasive Species Research.</title>
        <authorList>
            <person name="McCartney M.A."/>
            <person name="Auch B."/>
            <person name="Kono T."/>
            <person name="Mallez S."/>
            <person name="Zhang Y."/>
            <person name="Obille A."/>
            <person name="Becker A."/>
            <person name="Abrahante J.E."/>
            <person name="Garbe J."/>
            <person name="Badalamenti J.P."/>
            <person name="Herman A."/>
            <person name="Mangelson H."/>
            <person name="Liachko I."/>
            <person name="Sullivan S."/>
            <person name="Sone E.D."/>
            <person name="Koren S."/>
            <person name="Silverstein K.A.T."/>
            <person name="Beckman K.B."/>
            <person name="Gohl D.M."/>
        </authorList>
    </citation>
    <scope>NUCLEOTIDE SEQUENCE</scope>
    <source>
        <strain evidence="12">Duluth1</strain>
        <tissue evidence="12">Whole animal</tissue>
    </source>
</reference>
<dbReference type="SUPFAM" id="SSF50729">
    <property type="entry name" value="PH domain-like"/>
    <property type="match status" value="1"/>
</dbReference>
<dbReference type="SMART" id="SM00105">
    <property type="entry name" value="ArfGap"/>
    <property type="match status" value="1"/>
</dbReference>
<dbReference type="SMART" id="SM00233">
    <property type="entry name" value="PH"/>
    <property type="match status" value="1"/>
</dbReference>
<evidence type="ECO:0000256" key="2">
    <source>
        <dbReference type="ARBA" id="ARBA00022490"/>
    </source>
</evidence>
<dbReference type="Gene3D" id="2.30.29.30">
    <property type="entry name" value="Pleckstrin-homology domain (PH domain)/Phosphotyrosine-binding domain (PTB)"/>
    <property type="match status" value="1"/>
</dbReference>
<sequence length="758" mass="85946">MSGSITVAEFIDQTLEDYNSPTTSTFDKNMSCCKSAVTKIEEDLDADRSELTKLKKSVRALYNSTSKYAQNESDIAENLERLANSTNNSHKQINDALHQFAQFTKTLGTLIEDMSKSLYNSLQYPLECFLKGDIKQVKGELRRPFDKASRDYDSKFTKLEKDAKKKATDIGGYRTELAGSEVAEEMEKERKYFQLQMCTYLMKVNEIKTKKGVDLLNYFIEYYKAVKLFFNKGQSEIEKHQAFIEDLGLQLKEIKLTQSQEKGRLQELQTKLKNSMAGYKEPSSTGAVTSGYRLHQLQGNKNHGSIKEGYLLKKSEGMLKKMWQKRKCKIKDGIMLISHSDESKEPVRLNLLTCQVKLVSEDPGKKCFDLVSSHGNRTYHFQAEDEHEMEKWISVLSNAKEEVLNKAFQDSGSGMMINENVRELTKGIIDRILKLPGNDRCCDCGALDPKWMSTNLGVLICLECCGIHRNLGVHISRTQSLEIDQLGTSQLLLARVIGNYYFNEVLEARLTSEDQKKLKPGAEMKQREDYIKAKYIDHQYTIKTCSDVRELQSDYQQAIQQKELQAILQVRAEGLDLMTVLPESPVEETALHLAIAQEDGTSLPIVDFIIQNSSLNSLGRQTRDGNTCLHLCAMLNKAECMKCLLRTKPEIAHIKNSLGQTALDIANENSYQLCADLCKAAMEGKKDVFEHINIEWDLMTDEGPEYSDDDLDVPEKHPRSRPSSLVGVELQMQQDGSHLRDRAESEATSVRSGPNKPR</sequence>
<dbReference type="EMBL" id="JAIWYP010000003">
    <property type="protein sequence ID" value="KAH3844857.1"/>
    <property type="molecule type" value="Genomic_DNA"/>
</dbReference>
<dbReference type="GO" id="GO:0005737">
    <property type="term" value="C:cytoplasm"/>
    <property type="evidence" value="ECO:0007669"/>
    <property type="project" value="UniProtKB-SubCell"/>
</dbReference>
<feature type="compositionally biased region" description="Acidic residues" evidence="9">
    <location>
        <begin position="703"/>
        <end position="712"/>
    </location>
</feature>
<keyword evidence="13" id="KW-1185">Reference proteome</keyword>
<dbReference type="InterPro" id="IPR002110">
    <property type="entry name" value="Ankyrin_rpt"/>
</dbReference>
<evidence type="ECO:0000259" key="10">
    <source>
        <dbReference type="PROSITE" id="PS50003"/>
    </source>
</evidence>
<accession>A0A9D4KTA5</accession>
<dbReference type="Pfam" id="PF01412">
    <property type="entry name" value="ArfGap"/>
    <property type="match status" value="1"/>
</dbReference>
<dbReference type="AlphaFoldDB" id="A0A9D4KTA5"/>
<evidence type="ECO:0000256" key="3">
    <source>
        <dbReference type="ARBA" id="ARBA00022723"/>
    </source>
</evidence>
<comment type="subcellular location">
    <subcellularLocation>
        <location evidence="1">Cytoplasm</location>
    </subcellularLocation>
</comment>
<dbReference type="CDD" id="cd08834">
    <property type="entry name" value="ArfGap_ASAP"/>
    <property type="match status" value="1"/>
</dbReference>
<dbReference type="GO" id="GO:0005096">
    <property type="term" value="F:GTPase activator activity"/>
    <property type="evidence" value="ECO:0007669"/>
    <property type="project" value="InterPro"/>
</dbReference>
<feature type="non-terminal residue" evidence="12">
    <location>
        <position position="758"/>
    </location>
</feature>
<keyword evidence="3" id="KW-0479">Metal-binding</keyword>
<dbReference type="PROSITE" id="PS50003">
    <property type="entry name" value="PH_DOMAIN"/>
    <property type="match status" value="1"/>
</dbReference>
<keyword evidence="2" id="KW-0963">Cytoplasm</keyword>
<dbReference type="SMART" id="SM00248">
    <property type="entry name" value="ANK"/>
    <property type="match status" value="3"/>
</dbReference>
<dbReference type="InterPro" id="IPR037278">
    <property type="entry name" value="ARFGAP/RecO"/>
</dbReference>
<feature type="region of interest" description="Disordered" evidence="9">
    <location>
        <begin position="703"/>
        <end position="758"/>
    </location>
</feature>
<dbReference type="InterPro" id="IPR001849">
    <property type="entry name" value="PH_domain"/>
</dbReference>
<evidence type="ECO:0000256" key="4">
    <source>
        <dbReference type="ARBA" id="ARBA00022737"/>
    </source>
</evidence>
<dbReference type="SUPFAM" id="SSF57863">
    <property type="entry name" value="ArfGap/RecO-like zinc finger"/>
    <property type="match status" value="1"/>
</dbReference>
<comment type="caution">
    <text evidence="12">The sequence shown here is derived from an EMBL/GenBank/DDBJ whole genome shotgun (WGS) entry which is preliminary data.</text>
</comment>
<dbReference type="InterPro" id="IPR043593">
    <property type="entry name" value="ASAP"/>
</dbReference>
<dbReference type="GO" id="GO:0008270">
    <property type="term" value="F:zinc ion binding"/>
    <property type="evidence" value="ECO:0007669"/>
    <property type="project" value="UniProtKB-KW"/>
</dbReference>
<dbReference type="PRINTS" id="PR00405">
    <property type="entry name" value="REVINTRACTNG"/>
</dbReference>
<feature type="coiled-coil region" evidence="8">
    <location>
        <begin position="37"/>
        <end position="96"/>
    </location>
</feature>